<sequence length="216" mass="22778">MRALSFSVLALILIAACGSTDRPLRDLRSASGGPDEFAVIPFDPLEIPEARALPNPTPGGANRADPTPNADAIRALGGSPAAQIAGGIPAGDAALLAQTKRYGVDPAIRAQLAAEDTARLERARRSNLFNPLGRDRYFPTYARQALDANAELARLGGLGVAVTQVPAEAIEARERASAPFLERLGLRDDCVITTAGSPDGRLRRVCPSDEEEAEEE</sequence>
<organism evidence="2 3">
    <name type="scientific">Yoonia algicola</name>
    <dbReference type="NCBI Taxonomy" id="3137368"/>
    <lineage>
        <taxon>Bacteria</taxon>
        <taxon>Pseudomonadati</taxon>
        <taxon>Pseudomonadota</taxon>
        <taxon>Alphaproteobacteria</taxon>
        <taxon>Rhodobacterales</taxon>
        <taxon>Paracoccaceae</taxon>
        <taxon>Yoonia</taxon>
    </lineage>
</organism>
<evidence type="ECO:0000256" key="1">
    <source>
        <dbReference type="SAM" id="MobiDB-lite"/>
    </source>
</evidence>
<reference evidence="2 3" key="1">
    <citation type="submission" date="2024-04" db="EMBL/GenBank/DDBJ databases">
        <title>Phylogenomic analyses of a clade within the roseobacter group suggest taxonomic reassignments of species of the genera Aestuariivita, Citreicella, Loktanella, Nautella, Pelagibaca, Ruegeria, Thalassobius, Thiobacimonas and Tropicibacter, and the proposal o.</title>
        <authorList>
            <person name="Jeon C.O."/>
        </authorList>
    </citation>
    <scope>NUCLEOTIDE SEQUENCE [LARGE SCALE GENOMIC DNA]</scope>
    <source>
        <strain evidence="2 3">G8-12</strain>
    </source>
</reference>
<dbReference type="RefSeq" id="WP_342069583.1">
    <property type="nucleotide sequence ID" value="NZ_CP151762.1"/>
</dbReference>
<feature type="region of interest" description="Disordered" evidence="1">
    <location>
        <begin position="49"/>
        <end position="69"/>
    </location>
</feature>
<evidence type="ECO:0000313" key="2">
    <source>
        <dbReference type="EMBL" id="WZU63187.1"/>
    </source>
</evidence>
<feature type="region of interest" description="Disordered" evidence="1">
    <location>
        <begin position="197"/>
        <end position="216"/>
    </location>
</feature>
<name>A0AAN0M651_9RHOB</name>
<dbReference type="InterPro" id="IPR021395">
    <property type="entry name" value="DUF3035"/>
</dbReference>
<dbReference type="AlphaFoldDB" id="A0AAN0M651"/>
<dbReference type="Pfam" id="PF11233">
    <property type="entry name" value="DUF3035"/>
    <property type="match status" value="1"/>
</dbReference>
<keyword evidence="3" id="KW-1185">Reference proteome</keyword>
<accession>A0AAN0M651</accession>
<protein>
    <submittedName>
        <fullName evidence="2">DUF3035 domain-containing protein</fullName>
    </submittedName>
</protein>
<dbReference type="Proteomes" id="UP001451782">
    <property type="component" value="Chromosome"/>
</dbReference>
<dbReference type="EMBL" id="CP151762">
    <property type="protein sequence ID" value="WZU63187.1"/>
    <property type="molecule type" value="Genomic_DNA"/>
</dbReference>
<dbReference type="PROSITE" id="PS51257">
    <property type="entry name" value="PROKAR_LIPOPROTEIN"/>
    <property type="match status" value="1"/>
</dbReference>
<proteinExistence type="predicted"/>
<evidence type="ECO:0000313" key="3">
    <source>
        <dbReference type="Proteomes" id="UP001451782"/>
    </source>
</evidence>
<dbReference type="KEGG" id="yag:AABB28_15215"/>
<gene>
    <name evidence="2" type="ORF">AABB28_15215</name>
</gene>